<evidence type="ECO:0000259" key="1">
    <source>
        <dbReference type="Pfam" id="PF25794"/>
    </source>
</evidence>
<comment type="caution">
    <text evidence="2">The sequence shown here is derived from an EMBL/GenBank/DDBJ whole genome shotgun (WGS) entry which is preliminary data.</text>
</comment>
<accession>A0ABN7VD30</accession>
<gene>
    <name evidence="2" type="ORF">GMARGA_LOCUS16977</name>
</gene>
<reference evidence="2 3" key="1">
    <citation type="submission" date="2021-06" db="EMBL/GenBank/DDBJ databases">
        <authorList>
            <person name="Kallberg Y."/>
            <person name="Tangrot J."/>
            <person name="Rosling A."/>
        </authorList>
    </citation>
    <scope>NUCLEOTIDE SEQUENCE [LARGE SCALE GENOMIC DNA]</scope>
    <source>
        <strain evidence="2 3">120-4 pot B 10/14</strain>
    </source>
</reference>
<dbReference type="Proteomes" id="UP000789901">
    <property type="component" value="Unassembled WGS sequence"/>
</dbReference>
<dbReference type="PANTHER" id="PTHR46919">
    <property type="entry name" value="ZINC FINGER, C3HC4 TYPE (RING FINGER) FAMILY PROTEIN"/>
    <property type="match status" value="1"/>
</dbReference>
<organism evidence="2 3">
    <name type="scientific">Gigaspora margarita</name>
    <dbReference type="NCBI Taxonomy" id="4874"/>
    <lineage>
        <taxon>Eukaryota</taxon>
        <taxon>Fungi</taxon>
        <taxon>Fungi incertae sedis</taxon>
        <taxon>Mucoromycota</taxon>
        <taxon>Glomeromycotina</taxon>
        <taxon>Glomeromycetes</taxon>
        <taxon>Diversisporales</taxon>
        <taxon>Gigasporaceae</taxon>
        <taxon>Gigaspora</taxon>
    </lineage>
</organism>
<evidence type="ECO:0000313" key="2">
    <source>
        <dbReference type="EMBL" id="CAG8756545.1"/>
    </source>
</evidence>
<protein>
    <submittedName>
        <fullName evidence="2">10061_t:CDS:1</fullName>
    </submittedName>
</protein>
<dbReference type="InterPro" id="IPR058210">
    <property type="entry name" value="SACS/Nov_dom"/>
</dbReference>
<name>A0ABN7VD30_GIGMA</name>
<evidence type="ECO:0000313" key="3">
    <source>
        <dbReference type="Proteomes" id="UP000789901"/>
    </source>
</evidence>
<feature type="domain" description="Sacsin/Nov" evidence="1">
    <location>
        <begin position="138"/>
        <end position="302"/>
    </location>
</feature>
<proteinExistence type="predicted"/>
<dbReference type="PANTHER" id="PTHR46919:SF2">
    <property type="entry name" value="SACSIN"/>
    <property type="match status" value="1"/>
</dbReference>
<dbReference type="Pfam" id="PF25794">
    <property type="entry name" value="SACS"/>
    <property type="match status" value="1"/>
</dbReference>
<sequence>MSKSDPNFKNHSQICEAIYEHIKSCDDEQYKLELKKLSEMIKFLRHIADKCTNSEEVQICDLKDLLIPSVDSTLLKHEEIYFDNRPELNKEEKKNYNISHPKIILELAENLGIWMLSTIFLKCEIKFEVSKQFVPSINKITKIINGMLFDLLFKEFLKNTNNAGAQRFSIYLDKRILDKNSEKSTLLSKEMHNWQGPAVWIYYNKSFEKKDFSDHKNKIGRTGIISSYYLTNILSFVSENNAMFLDSHAWFLPLQDKFKDQYEPYFAIEDCDFKKEFNSTLFRLLLRNKKGKKQLIFEMEIQNLNDKNIRKKVEYIPQAYGGIATILAQSDKEDDFLNKILIDSPILDGRAYTYILCEHPINLEVYINSNFYWSIDRKDILQSNNNETYKKWNQYILFEVLSPSHIKLLNEITKINDELIEIFINEHLPELRIKKLDTQGILDLLAKELPNEQEMD</sequence>
<dbReference type="EMBL" id="CAJVQB010012581">
    <property type="protein sequence ID" value="CAG8756545.1"/>
    <property type="molecule type" value="Genomic_DNA"/>
</dbReference>
<keyword evidence="3" id="KW-1185">Reference proteome</keyword>